<feature type="compositionally biased region" description="Polar residues" evidence="6">
    <location>
        <begin position="90"/>
        <end position="100"/>
    </location>
</feature>
<feature type="compositionally biased region" description="Low complexity" evidence="6">
    <location>
        <begin position="74"/>
        <end position="89"/>
    </location>
</feature>
<dbReference type="InterPro" id="IPR027417">
    <property type="entry name" value="P-loop_NTPase"/>
</dbReference>
<evidence type="ECO:0000256" key="1">
    <source>
        <dbReference type="ARBA" id="ARBA00022723"/>
    </source>
</evidence>
<dbReference type="STRING" id="796925.A0A137P0J2"/>
<dbReference type="GO" id="GO:0008047">
    <property type="term" value="F:enzyme activator activity"/>
    <property type="evidence" value="ECO:0007669"/>
    <property type="project" value="TreeGrafter"/>
</dbReference>
<feature type="non-terminal residue" evidence="8">
    <location>
        <position position="203"/>
    </location>
</feature>
<organism evidence="8 9">
    <name type="scientific">Conidiobolus coronatus (strain ATCC 28846 / CBS 209.66 / NRRL 28638)</name>
    <name type="common">Delacroixia coronata</name>
    <dbReference type="NCBI Taxonomy" id="796925"/>
    <lineage>
        <taxon>Eukaryota</taxon>
        <taxon>Fungi</taxon>
        <taxon>Fungi incertae sedis</taxon>
        <taxon>Zoopagomycota</taxon>
        <taxon>Entomophthoromycotina</taxon>
        <taxon>Entomophthoromycetes</taxon>
        <taxon>Entomophthorales</taxon>
        <taxon>Ancylistaceae</taxon>
        <taxon>Conidiobolus</taxon>
    </lineage>
</organism>
<dbReference type="InterPro" id="IPR006642">
    <property type="entry name" value="Rad18_UBZ4"/>
</dbReference>
<dbReference type="GO" id="GO:0006261">
    <property type="term" value="P:DNA-templated DNA replication"/>
    <property type="evidence" value="ECO:0007669"/>
    <property type="project" value="TreeGrafter"/>
</dbReference>
<protein>
    <recommendedName>
        <fullName evidence="7">UBZ4-type domain-containing protein</fullName>
    </recommendedName>
</protein>
<dbReference type="GO" id="GO:0000731">
    <property type="term" value="P:DNA synthesis involved in DNA repair"/>
    <property type="evidence" value="ECO:0007669"/>
    <property type="project" value="TreeGrafter"/>
</dbReference>
<dbReference type="SMART" id="SM00734">
    <property type="entry name" value="ZnF_Rad18"/>
    <property type="match status" value="1"/>
</dbReference>
<keyword evidence="3" id="KW-0863">Zinc-finger</keyword>
<dbReference type="Proteomes" id="UP000070444">
    <property type="component" value="Unassembled WGS sequence"/>
</dbReference>
<reference evidence="8 9" key="1">
    <citation type="journal article" date="2015" name="Genome Biol. Evol.">
        <title>Phylogenomic analyses indicate that early fungi evolved digesting cell walls of algal ancestors of land plants.</title>
        <authorList>
            <person name="Chang Y."/>
            <person name="Wang S."/>
            <person name="Sekimoto S."/>
            <person name="Aerts A.L."/>
            <person name="Choi C."/>
            <person name="Clum A."/>
            <person name="LaButti K.M."/>
            <person name="Lindquist E.A."/>
            <person name="Yee Ngan C."/>
            <person name="Ohm R.A."/>
            <person name="Salamov A.A."/>
            <person name="Grigoriev I.V."/>
            <person name="Spatafora J.W."/>
            <person name="Berbee M.L."/>
        </authorList>
    </citation>
    <scope>NUCLEOTIDE SEQUENCE [LARGE SCALE GENOMIC DNA]</scope>
    <source>
        <strain evidence="8 9">NRRL 28638</strain>
    </source>
</reference>
<evidence type="ECO:0000313" key="9">
    <source>
        <dbReference type="Proteomes" id="UP000070444"/>
    </source>
</evidence>
<dbReference type="GO" id="GO:0003677">
    <property type="term" value="F:DNA binding"/>
    <property type="evidence" value="ECO:0007669"/>
    <property type="project" value="InterPro"/>
</dbReference>
<name>A0A137P0J2_CONC2</name>
<dbReference type="PANTHER" id="PTHR13779">
    <property type="entry name" value="WERNER HELICASE-INTERACTING PROTEIN 1 FAMILY MEMBER"/>
    <property type="match status" value="1"/>
</dbReference>
<evidence type="ECO:0000259" key="7">
    <source>
        <dbReference type="SMART" id="SM00734"/>
    </source>
</evidence>
<accession>A0A137P0J2</accession>
<sequence>MSSTKSIVECPTCGNRVYLDIINSHLDSDCKVGLVTSVLHSSPLNFQKASTIVTPTKRKDISEFFSPSQRPKTEVIPESISPSSGSSGVKTNASPSSDVKLISNISPSNELKHKTNIFPKPQVHTQTQTQTQKIVSSTASDTLSLKLSRDKDKNIPLSEKIRPRTLQEFFGQTKFNNEESTLFKIILEKRTIPSLILWGPPGC</sequence>
<keyword evidence="2" id="KW-0227">DNA damage</keyword>
<evidence type="ECO:0000313" key="8">
    <source>
        <dbReference type="EMBL" id="KXN68379.1"/>
    </source>
</evidence>
<keyword evidence="4" id="KW-0862">Zinc</keyword>
<dbReference type="Gene3D" id="3.40.50.300">
    <property type="entry name" value="P-loop containing nucleotide triphosphate hydrolases"/>
    <property type="match status" value="1"/>
</dbReference>
<dbReference type="GO" id="GO:0017116">
    <property type="term" value="F:single-stranded DNA helicase activity"/>
    <property type="evidence" value="ECO:0007669"/>
    <property type="project" value="TreeGrafter"/>
</dbReference>
<evidence type="ECO:0000256" key="3">
    <source>
        <dbReference type="ARBA" id="ARBA00022771"/>
    </source>
</evidence>
<feature type="domain" description="UBZ4-type" evidence="7">
    <location>
        <begin position="7"/>
        <end position="31"/>
    </location>
</feature>
<keyword evidence="5" id="KW-0234">DNA repair</keyword>
<dbReference type="EMBL" id="KQ964579">
    <property type="protein sequence ID" value="KXN68379.1"/>
    <property type="molecule type" value="Genomic_DNA"/>
</dbReference>
<dbReference type="InterPro" id="IPR051314">
    <property type="entry name" value="AAA_ATPase_RarA/MGS1/WRNIP1"/>
</dbReference>
<dbReference type="OrthoDB" id="10265467at2759"/>
<dbReference type="GO" id="GO:0008270">
    <property type="term" value="F:zinc ion binding"/>
    <property type="evidence" value="ECO:0007669"/>
    <property type="project" value="UniProtKB-KW"/>
</dbReference>
<feature type="region of interest" description="Disordered" evidence="6">
    <location>
        <begin position="63"/>
        <end position="100"/>
    </location>
</feature>
<dbReference type="PANTHER" id="PTHR13779:SF7">
    <property type="entry name" value="ATPASE WRNIP1"/>
    <property type="match status" value="1"/>
</dbReference>
<evidence type="ECO:0000256" key="6">
    <source>
        <dbReference type="SAM" id="MobiDB-lite"/>
    </source>
</evidence>
<evidence type="ECO:0000256" key="4">
    <source>
        <dbReference type="ARBA" id="ARBA00022833"/>
    </source>
</evidence>
<dbReference type="AlphaFoldDB" id="A0A137P0J2"/>
<evidence type="ECO:0000256" key="5">
    <source>
        <dbReference type="ARBA" id="ARBA00023204"/>
    </source>
</evidence>
<evidence type="ECO:0000256" key="2">
    <source>
        <dbReference type="ARBA" id="ARBA00022763"/>
    </source>
</evidence>
<gene>
    <name evidence="8" type="ORF">CONCODRAFT_9382</name>
</gene>
<keyword evidence="9" id="KW-1185">Reference proteome</keyword>
<keyword evidence="1" id="KW-0479">Metal-binding</keyword>
<proteinExistence type="predicted"/>